<keyword evidence="1" id="KW-0378">Hydrolase</keyword>
<dbReference type="Pfam" id="PF01832">
    <property type="entry name" value="Glucosaminidase"/>
    <property type="match status" value="1"/>
</dbReference>
<comment type="caution">
    <text evidence="4">The sequence shown here is derived from an EMBL/GenBank/DDBJ whole genome shotgun (WGS) entry which is preliminary data.</text>
</comment>
<dbReference type="PANTHER" id="PTHR33308:SF10">
    <property type="entry name" value="EXO-GLUCOSAMINIDASE LYTG"/>
    <property type="match status" value="1"/>
</dbReference>
<dbReference type="Gene3D" id="3.30.457.10">
    <property type="entry name" value="Copper amine oxidase-like, N-terminal domain"/>
    <property type="match status" value="1"/>
</dbReference>
<dbReference type="GO" id="GO:0004040">
    <property type="term" value="F:amidase activity"/>
    <property type="evidence" value="ECO:0007669"/>
    <property type="project" value="InterPro"/>
</dbReference>
<organism evidence="4 5">
    <name type="scientific">Candidatus Anaerobutyricum stercoris</name>
    <dbReference type="NCBI Taxonomy" id="2838457"/>
    <lineage>
        <taxon>Bacteria</taxon>
        <taxon>Bacillati</taxon>
        <taxon>Bacillota</taxon>
        <taxon>Clostridia</taxon>
        <taxon>Lachnospirales</taxon>
        <taxon>Lachnospiraceae</taxon>
        <taxon>Anaerobutyricum</taxon>
    </lineage>
</organism>
<reference evidence="4" key="1">
    <citation type="journal article" date="2021" name="PeerJ">
        <title>Extensive microbial diversity within the chicken gut microbiome revealed by metagenomics and culture.</title>
        <authorList>
            <person name="Gilroy R."/>
            <person name="Ravi A."/>
            <person name="Getino M."/>
            <person name="Pursley I."/>
            <person name="Horton D.L."/>
            <person name="Alikhan N.F."/>
            <person name="Baker D."/>
            <person name="Gharbi K."/>
            <person name="Hall N."/>
            <person name="Watson M."/>
            <person name="Adriaenssens E.M."/>
            <person name="Foster-Nyarko E."/>
            <person name="Jarju S."/>
            <person name="Secka A."/>
            <person name="Antonio M."/>
            <person name="Oren A."/>
            <person name="Chaudhuri R.R."/>
            <person name="La Ragione R."/>
            <person name="Hildebrand F."/>
            <person name="Pallen M.J."/>
        </authorList>
    </citation>
    <scope>NUCLEOTIDE SEQUENCE</scope>
    <source>
        <strain evidence="4">CHK179-28034</strain>
    </source>
</reference>
<proteinExistence type="predicted"/>
<sequence length="359" mass="39340">MQHVTKLKRLVIFLLAFVMIAAPVGASAATTYQKGSRTYNYSGSSYTVYYNSRQVNTKKKTGVLIDGSIMIPYKACLVKRGPQMNAKYNKSSGKLVLSYEGTKVKLFVGKKKMKVNGVKKKISVAPFFVKFNGKKTLVVPARALFEEGFGFNYEYKKKKKAVYITEPETTTNSAPAEVPAAPQTGGMTAAAFANMSTTQFIQTMGPIAQADYKKSGVLASVTLAQAILESGWGKSELAQKGNNLFGMKTNLSGNTWSGSVWDGYSSVTINTGEEYGGKHVTISAPFRKYSCVEQSVADHSAYLVNARDGYSYRYAGLTSTNSYKKQLTIIKNGGYATSSTYVSQLTSLIERYNLDQYDR</sequence>
<dbReference type="InterPro" id="IPR051056">
    <property type="entry name" value="Glycosyl_Hydrolase_73"/>
</dbReference>
<dbReference type="Gene3D" id="1.10.530.10">
    <property type="match status" value="1"/>
</dbReference>
<dbReference type="SMART" id="SM00047">
    <property type="entry name" value="LYZ2"/>
    <property type="match status" value="1"/>
</dbReference>
<evidence type="ECO:0000259" key="3">
    <source>
        <dbReference type="SMART" id="SM00047"/>
    </source>
</evidence>
<protein>
    <submittedName>
        <fullName evidence="4">Glucosaminidase domain-containing protein</fullName>
    </submittedName>
</protein>
<accession>A0A9D2J848</accession>
<reference evidence="4" key="2">
    <citation type="submission" date="2021-04" db="EMBL/GenBank/DDBJ databases">
        <authorList>
            <person name="Gilroy R."/>
        </authorList>
    </citation>
    <scope>NUCLEOTIDE SEQUENCE</scope>
    <source>
        <strain evidence="4">CHK179-28034</strain>
    </source>
</reference>
<evidence type="ECO:0000313" key="5">
    <source>
        <dbReference type="Proteomes" id="UP000824049"/>
    </source>
</evidence>
<dbReference type="EMBL" id="DXBR01000042">
    <property type="protein sequence ID" value="HIZ39129.1"/>
    <property type="molecule type" value="Genomic_DNA"/>
</dbReference>
<dbReference type="InterPro" id="IPR012854">
    <property type="entry name" value="Cu_amine_oxidase-like_N"/>
</dbReference>
<keyword evidence="2" id="KW-0732">Signal</keyword>
<feature type="signal peptide" evidence="2">
    <location>
        <begin position="1"/>
        <end position="28"/>
    </location>
</feature>
<dbReference type="InterPro" id="IPR002901">
    <property type="entry name" value="MGlyc_endo_b_GlcNAc-like_dom"/>
</dbReference>
<dbReference type="Pfam" id="PF07833">
    <property type="entry name" value="Cu_amine_oxidN1"/>
    <property type="match status" value="1"/>
</dbReference>
<feature type="domain" description="Mannosyl-glycoprotein endo-beta-N-acetylglucosamidase-like" evidence="3">
    <location>
        <begin position="193"/>
        <end position="358"/>
    </location>
</feature>
<evidence type="ECO:0000256" key="1">
    <source>
        <dbReference type="ARBA" id="ARBA00022801"/>
    </source>
</evidence>
<name>A0A9D2J848_9FIRM</name>
<dbReference type="SUPFAM" id="SSF55383">
    <property type="entry name" value="Copper amine oxidase, domain N"/>
    <property type="match status" value="1"/>
</dbReference>
<gene>
    <name evidence="4" type="ORF">H9968_04260</name>
</gene>
<dbReference type="PANTHER" id="PTHR33308">
    <property type="entry name" value="PEPTIDOGLYCAN HYDROLASE FLGJ"/>
    <property type="match status" value="1"/>
</dbReference>
<dbReference type="AlphaFoldDB" id="A0A9D2J848"/>
<dbReference type="Proteomes" id="UP000824049">
    <property type="component" value="Unassembled WGS sequence"/>
</dbReference>
<evidence type="ECO:0000256" key="2">
    <source>
        <dbReference type="SAM" id="SignalP"/>
    </source>
</evidence>
<dbReference type="InterPro" id="IPR036582">
    <property type="entry name" value="Mao_N_sf"/>
</dbReference>
<evidence type="ECO:0000313" key="4">
    <source>
        <dbReference type="EMBL" id="HIZ39129.1"/>
    </source>
</evidence>
<feature type="chain" id="PRO_5038460682" evidence="2">
    <location>
        <begin position="29"/>
        <end position="359"/>
    </location>
</feature>
<dbReference type="Gene3D" id="4.10.80.30">
    <property type="entry name" value="DNA polymerase, domain 6"/>
    <property type="match status" value="1"/>
</dbReference>